<proteinExistence type="inferred from homology"/>
<dbReference type="NCBIfam" id="TIGR01730">
    <property type="entry name" value="RND_mfp"/>
    <property type="match status" value="1"/>
</dbReference>
<accession>A0A6I0ES89</accession>
<name>A0A6I0ES89_9FIRM</name>
<dbReference type="Proteomes" id="UP000468766">
    <property type="component" value="Unassembled WGS sequence"/>
</dbReference>
<protein>
    <submittedName>
        <fullName evidence="6">Efflux RND transporter periplasmic adaptor subunit</fullName>
    </submittedName>
</protein>
<evidence type="ECO:0000313" key="6">
    <source>
        <dbReference type="EMBL" id="KAB2952645.1"/>
    </source>
</evidence>
<evidence type="ECO:0000256" key="4">
    <source>
        <dbReference type="SAM" id="Coils"/>
    </source>
</evidence>
<dbReference type="InterPro" id="IPR006143">
    <property type="entry name" value="RND_pump_MFP"/>
</dbReference>
<comment type="subcellular location">
    <subcellularLocation>
        <location evidence="1">Cell envelope</location>
    </subcellularLocation>
</comment>
<keyword evidence="7" id="KW-1185">Reference proteome</keyword>
<evidence type="ECO:0000256" key="1">
    <source>
        <dbReference type="ARBA" id="ARBA00004196"/>
    </source>
</evidence>
<organism evidence="6 7">
    <name type="scientific">Heliorestis acidaminivorans</name>
    <dbReference type="NCBI Taxonomy" id="553427"/>
    <lineage>
        <taxon>Bacteria</taxon>
        <taxon>Bacillati</taxon>
        <taxon>Bacillota</taxon>
        <taxon>Clostridia</taxon>
        <taxon>Eubacteriales</taxon>
        <taxon>Heliobacteriaceae</taxon>
        <taxon>Heliorestis</taxon>
    </lineage>
</organism>
<dbReference type="Gene3D" id="1.10.287.470">
    <property type="entry name" value="Helix hairpin bin"/>
    <property type="match status" value="2"/>
</dbReference>
<keyword evidence="3 4" id="KW-0175">Coiled coil</keyword>
<reference evidence="6 7" key="1">
    <citation type="submission" date="2019-10" db="EMBL/GenBank/DDBJ databases">
        <title>Whole-genome sequence of the extremophile Heliorestis acidaminivorans DSM 24790.</title>
        <authorList>
            <person name="Kyndt J.A."/>
            <person name="Meyer T.E."/>
        </authorList>
    </citation>
    <scope>NUCLEOTIDE SEQUENCE [LARGE SCALE GENOMIC DNA]</scope>
    <source>
        <strain evidence="6 7">DSM 24790</strain>
    </source>
</reference>
<dbReference type="Gene3D" id="2.40.30.170">
    <property type="match status" value="1"/>
</dbReference>
<dbReference type="InterPro" id="IPR058792">
    <property type="entry name" value="Beta-barrel_RND_2"/>
</dbReference>
<dbReference type="Gene3D" id="2.40.420.20">
    <property type="match status" value="1"/>
</dbReference>
<evidence type="ECO:0000256" key="2">
    <source>
        <dbReference type="ARBA" id="ARBA00009477"/>
    </source>
</evidence>
<evidence type="ECO:0000313" key="7">
    <source>
        <dbReference type="Proteomes" id="UP000468766"/>
    </source>
</evidence>
<dbReference type="Pfam" id="PF25954">
    <property type="entry name" value="Beta-barrel_RND_2"/>
    <property type="match status" value="1"/>
</dbReference>
<dbReference type="PANTHER" id="PTHR32347">
    <property type="entry name" value="EFFLUX SYSTEM COMPONENT YKNX-RELATED"/>
    <property type="match status" value="1"/>
</dbReference>
<dbReference type="InterPro" id="IPR050465">
    <property type="entry name" value="UPF0194_transport"/>
</dbReference>
<dbReference type="EMBL" id="WBXO01000005">
    <property type="protein sequence ID" value="KAB2952645.1"/>
    <property type="molecule type" value="Genomic_DNA"/>
</dbReference>
<dbReference type="AlphaFoldDB" id="A0A6I0ES89"/>
<feature type="domain" description="CusB-like beta-barrel" evidence="5">
    <location>
        <begin position="425"/>
        <end position="498"/>
    </location>
</feature>
<dbReference type="RefSeq" id="WP_151619922.1">
    <property type="nucleotide sequence ID" value="NZ_WBXO01000005.1"/>
</dbReference>
<dbReference type="GO" id="GO:0016020">
    <property type="term" value="C:membrane"/>
    <property type="evidence" value="ECO:0007669"/>
    <property type="project" value="InterPro"/>
</dbReference>
<sequence>MFTNKMKVLLEKKKSLMLLLALLIVVGTSYTLYANLALGNSEEGELQIISVERGTVTEKVSVSGTVQVPTQLNLGFLTGNSQITSVQVQVGETVSAGQVLVTLDDRIAQTQVAHARGNLLAAEARLAQAREGANQQTIAVQEANVEKARVALIGAQKDFENQEILFNDRSQAYQHLVNAENQLEQARIQLRSAQAGLDSAQAKLEALRQGPSESALYAQEVSVKAAQSQYDHAQAQLQNAIATEASLDVIGEAQRTVYQAQMSLANAQKQLDDLRRSPDSNQLAQGQAAVAQAKAVVDQAQATVHSTEKNTEIARINYEDRAQAKAQLDQVENRLQQAQANYEATKAQLMQLQSPPERSAVLAAEGSVAQARAHLEQQLINLNNLTLRAPIDGLIVQVNGKVGEFPNAGRPFIVLNDSNSEALQVVAQVSQGDVGRIQGGMDVLFTSTAYPDEEFYGKVLSVSPEPTMRNGVTMYDTILSVDGEALLKPGMTVNAMITVAQKENVLFVPARALVEEKEQEGVYIVSDDQTSKEPIFQPVTVGLLSTDVIEITSGLTEGQAVLVTLPRKEERKESKSIWDF</sequence>
<evidence type="ECO:0000256" key="3">
    <source>
        <dbReference type="ARBA" id="ARBA00023054"/>
    </source>
</evidence>
<dbReference type="GO" id="GO:0030313">
    <property type="term" value="C:cell envelope"/>
    <property type="evidence" value="ECO:0007669"/>
    <property type="project" value="UniProtKB-SubCell"/>
</dbReference>
<comment type="similarity">
    <text evidence="2">Belongs to the membrane fusion protein (MFP) (TC 8.A.1) family.</text>
</comment>
<dbReference type="OrthoDB" id="250565at2"/>
<gene>
    <name evidence="6" type="ORF">F9B85_08305</name>
</gene>
<dbReference type="SUPFAM" id="SSF111369">
    <property type="entry name" value="HlyD-like secretion proteins"/>
    <property type="match status" value="2"/>
</dbReference>
<dbReference type="Gene3D" id="2.40.50.100">
    <property type="match status" value="1"/>
</dbReference>
<feature type="coiled-coil region" evidence="4">
    <location>
        <begin position="169"/>
        <end position="388"/>
    </location>
</feature>
<dbReference type="GO" id="GO:0022857">
    <property type="term" value="F:transmembrane transporter activity"/>
    <property type="evidence" value="ECO:0007669"/>
    <property type="project" value="InterPro"/>
</dbReference>
<comment type="caution">
    <text evidence="6">The sequence shown here is derived from an EMBL/GenBank/DDBJ whole genome shotgun (WGS) entry which is preliminary data.</text>
</comment>
<evidence type="ECO:0000259" key="5">
    <source>
        <dbReference type="Pfam" id="PF25954"/>
    </source>
</evidence>